<proteinExistence type="predicted"/>
<reference evidence="1" key="1">
    <citation type="journal article" date="2021" name="Proc. Natl. Acad. Sci. U.S.A.">
        <title>A Catalog of Tens of Thousands of Viruses from Human Metagenomes Reveals Hidden Associations with Chronic Diseases.</title>
        <authorList>
            <person name="Tisza M.J."/>
            <person name="Buck C.B."/>
        </authorList>
    </citation>
    <scope>NUCLEOTIDE SEQUENCE</scope>
    <source>
        <strain evidence="1">CtWKa2</strain>
    </source>
</reference>
<organism evidence="1">
    <name type="scientific">Siphoviridae sp. ctWKa2</name>
    <dbReference type="NCBI Taxonomy" id="2825537"/>
    <lineage>
        <taxon>Viruses</taxon>
        <taxon>Duplodnaviria</taxon>
        <taxon>Heunggongvirae</taxon>
        <taxon>Uroviricota</taxon>
        <taxon>Caudoviricetes</taxon>
    </lineage>
</organism>
<accession>A0A8S5PFB2</accession>
<protein>
    <submittedName>
        <fullName evidence="1">Uncharacterized protein</fullName>
    </submittedName>
</protein>
<evidence type="ECO:0000313" key="1">
    <source>
        <dbReference type="EMBL" id="DAE05317.1"/>
    </source>
</evidence>
<dbReference type="EMBL" id="BK015407">
    <property type="protein sequence ID" value="DAE05317.1"/>
    <property type="molecule type" value="Genomic_DNA"/>
</dbReference>
<sequence length="58" mass="6758">MSNVVVEIRNQFTGKLMKKEHFDVNLDGDILYIKDKDGNEVDESHYMHGIVEFMKGQN</sequence>
<name>A0A8S5PFB2_9CAUD</name>